<organism evidence="2 3">
    <name type="scientific">Solimonas marina</name>
    <dbReference type="NCBI Taxonomy" id="2714601"/>
    <lineage>
        <taxon>Bacteria</taxon>
        <taxon>Pseudomonadati</taxon>
        <taxon>Pseudomonadota</taxon>
        <taxon>Gammaproteobacteria</taxon>
        <taxon>Nevskiales</taxon>
        <taxon>Nevskiaceae</taxon>
        <taxon>Solimonas</taxon>
    </lineage>
</organism>
<dbReference type="Proteomes" id="UP000653472">
    <property type="component" value="Unassembled WGS sequence"/>
</dbReference>
<dbReference type="AlphaFoldDB" id="A0A969WCH3"/>
<sequence>MNHIRLFAIALTLSLLGACASAPQVPPPPPCSGSCMTHEEGYQWAMRGALESDKPCDNKHYGPDFVRGCKDAVNDFSQMRPASTGL</sequence>
<keyword evidence="1" id="KW-0732">Signal</keyword>
<evidence type="ECO:0000313" key="2">
    <source>
        <dbReference type="EMBL" id="NKF23674.1"/>
    </source>
</evidence>
<reference evidence="2" key="1">
    <citation type="submission" date="2020-03" db="EMBL/GenBank/DDBJ databases">
        <title>Solimonas marina sp. nov., isolated from deep seawater of the Pacific Ocean.</title>
        <authorList>
            <person name="Liu X."/>
            <person name="Lai Q."/>
            <person name="Sun F."/>
            <person name="Gai Y."/>
            <person name="Li G."/>
            <person name="Shao Z."/>
        </authorList>
    </citation>
    <scope>NUCLEOTIDE SEQUENCE</scope>
    <source>
        <strain evidence="2">C16B3</strain>
    </source>
</reference>
<evidence type="ECO:0000256" key="1">
    <source>
        <dbReference type="SAM" id="SignalP"/>
    </source>
</evidence>
<dbReference type="RefSeq" id="WP_168149000.1">
    <property type="nucleotide sequence ID" value="NZ_JAAVXB010000009.1"/>
</dbReference>
<comment type="caution">
    <text evidence="2">The sequence shown here is derived from an EMBL/GenBank/DDBJ whole genome shotgun (WGS) entry which is preliminary data.</text>
</comment>
<gene>
    <name evidence="2" type="ORF">G7Y82_15255</name>
</gene>
<feature type="chain" id="PRO_5037537713" description="Lipoprotein" evidence="1">
    <location>
        <begin position="21"/>
        <end position="86"/>
    </location>
</feature>
<dbReference type="EMBL" id="JAAVXB010000009">
    <property type="protein sequence ID" value="NKF23674.1"/>
    <property type="molecule type" value="Genomic_DNA"/>
</dbReference>
<evidence type="ECO:0008006" key="4">
    <source>
        <dbReference type="Google" id="ProtNLM"/>
    </source>
</evidence>
<feature type="signal peptide" evidence="1">
    <location>
        <begin position="1"/>
        <end position="20"/>
    </location>
</feature>
<keyword evidence="3" id="KW-1185">Reference proteome</keyword>
<protein>
    <recommendedName>
        <fullName evidence="4">Lipoprotein</fullName>
    </recommendedName>
</protein>
<dbReference type="PROSITE" id="PS51257">
    <property type="entry name" value="PROKAR_LIPOPROTEIN"/>
    <property type="match status" value="1"/>
</dbReference>
<name>A0A969WCH3_9GAMM</name>
<proteinExistence type="predicted"/>
<evidence type="ECO:0000313" key="3">
    <source>
        <dbReference type="Proteomes" id="UP000653472"/>
    </source>
</evidence>
<accession>A0A969WCH3</accession>